<sequence>MENLKEKITVKTTVNKPINEVWKSWTLPKNIVNWTFASIDWHSPEAENDLKIGGKFRTRMEAKDGSMGFDFEGKYTNVELHKIIEYVLEDGREVLISFEDLNENTLITETFDPETVNSLEMQKDGWQAILNNFKKYTESL</sequence>
<evidence type="ECO:0000259" key="2">
    <source>
        <dbReference type="Pfam" id="PF08327"/>
    </source>
</evidence>
<organism evidence="3 4">
    <name type="scientific">Flavobacterium macacae</name>
    <dbReference type="NCBI Taxonomy" id="2488993"/>
    <lineage>
        <taxon>Bacteria</taxon>
        <taxon>Pseudomonadati</taxon>
        <taxon>Bacteroidota</taxon>
        <taxon>Flavobacteriia</taxon>
        <taxon>Flavobacteriales</taxon>
        <taxon>Flavobacteriaceae</taxon>
        <taxon>Flavobacterium</taxon>
    </lineage>
</organism>
<reference evidence="3 4" key="1">
    <citation type="submission" date="2018-11" db="EMBL/GenBank/DDBJ databases">
        <title>Flavobacterium sp. nov., YIM 102600 draft genome.</title>
        <authorList>
            <person name="Li G."/>
            <person name="Jiang Y."/>
        </authorList>
    </citation>
    <scope>NUCLEOTIDE SEQUENCE [LARGE SCALE GENOMIC DNA]</scope>
    <source>
        <strain evidence="3 4">YIM 102600</strain>
    </source>
</reference>
<dbReference type="InterPro" id="IPR023393">
    <property type="entry name" value="START-like_dom_sf"/>
</dbReference>
<feature type="domain" description="Activator of Hsp90 ATPase homologue 1/2-like C-terminal" evidence="2">
    <location>
        <begin position="17"/>
        <end position="137"/>
    </location>
</feature>
<protein>
    <submittedName>
        <fullName evidence="3">Polyketide cyclase</fullName>
    </submittedName>
</protein>
<evidence type="ECO:0000313" key="4">
    <source>
        <dbReference type="Proteomes" id="UP000271937"/>
    </source>
</evidence>
<dbReference type="EMBL" id="RQVR01000011">
    <property type="protein sequence ID" value="RRJ90432.1"/>
    <property type="molecule type" value="Genomic_DNA"/>
</dbReference>
<dbReference type="CDD" id="cd08897">
    <property type="entry name" value="SRPBCC_CalC_Aha1-like_4"/>
    <property type="match status" value="1"/>
</dbReference>
<proteinExistence type="inferred from homology"/>
<comment type="caution">
    <text evidence="3">The sequence shown here is derived from an EMBL/GenBank/DDBJ whole genome shotgun (WGS) entry which is preliminary data.</text>
</comment>
<comment type="similarity">
    <text evidence="1">Belongs to the AHA1 family.</text>
</comment>
<dbReference type="Gene3D" id="3.30.530.20">
    <property type="match status" value="1"/>
</dbReference>
<dbReference type="Proteomes" id="UP000271937">
    <property type="component" value="Unassembled WGS sequence"/>
</dbReference>
<dbReference type="InterPro" id="IPR013538">
    <property type="entry name" value="ASHA1/2-like_C"/>
</dbReference>
<evidence type="ECO:0000256" key="1">
    <source>
        <dbReference type="ARBA" id="ARBA00006817"/>
    </source>
</evidence>
<dbReference type="RefSeq" id="WP_125013015.1">
    <property type="nucleotide sequence ID" value="NZ_RQVR01000011.1"/>
</dbReference>
<dbReference type="AlphaFoldDB" id="A0A3P3W5P4"/>
<dbReference type="OrthoDB" id="384974at2"/>
<evidence type="ECO:0000313" key="3">
    <source>
        <dbReference type="EMBL" id="RRJ90432.1"/>
    </source>
</evidence>
<dbReference type="Pfam" id="PF08327">
    <property type="entry name" value="AHSA1"/>
    <property type="match status" value="1"/>
</dbReference>
<name>A0A3P3W5P4_9FLAO</name>
<accession>A0A3P3W5P4</accession>
<keyword evidence="4" id="KW-1185">Reference proteome</keyword>
<dbReference type="SUPFAM" id="SSF55961">
    <property type="entry name" value="Bet v1-like"/>
    <property type="match status" value="1"/>
</dbReference>
<gene>
    <name evidence="3" type="ORF">EG849_10355</name>
</gene>